<dbReference type="GO" id="GO:0015658">
    <property type="term" value="F:branched-chain amino acid transmembrane transporter activity"/>
    <property type="evidence" value="ECO:0007669"/>
    <property type="project" value="TreeGrafter"/>
</dbReference>
<dbReference type="InterPro" id="IPR003439">
    <property type="entry name" value="ABC_transporter-like_ATP-bd"/>
</dbReference>
<dbReference type="SUPFAM" id="SSF52540">
    <property type="entry name" value="P-loop containing nucleoside triphosphate hydrolases"/>
    <property type="match status" value="1"/>
</dbReference>
<keyword evidence="5" id="KW-0029">Amino-acid transport</keyword>
<dbReference type="Pfam" id="PF00005">
    <property type="entry name" value="ABC_tran"/>
    <property type="match status" value="1"/>
</dbReference>
<dbReference type="SMART" id="SM00382">
    <property type="entry name" value="AAA"/>
    <property type="match status" value="1"/>
</dbReference>
<dbReference type="Gene3D" id="3.40.50.300">
    <property type="entry name" value="P-loop containing nucleotide triphosphate hydrolases"/>
    <property type="match status" value="1"/>
</dbReference>
<dbReference type="InterPro" id="IPR027417">
    <property type="entry name" value="P-loop_NTPase"/>
</dbReference>
<dbReference type="CDD" id="cd03224">
    <property type="entry name" value="ABC_TM1139_LivF_branched"/>
    <property type="match status" value="1"/>
</dbReference>
<feature type="domain" description="ABC transporter" evidence="6">
    <location>
        <begin position="8"/>
        <end position="239"/>
    </location>
</feature>
<sequence>MTDADIVIDIQGLKAGYVRGVDIVHGVDLAVSREEIVCILGPNGAGKSTLLKAVYGLARTTGGTVSVAGRDVTGHRADDLCANGIGFVPQSDDVYADLSVEENLRMGAFRARKTLAERRAQMYEWFPILGEKRKQPAGSLSGGQRRLVGIARALMTAPSVLLLDEPSAGLSPTNVDEVFERIEIVRETGVTVLMVEQNAVEALEHSDRGYILDLGRLALEGRSTELLVDPRVKNLYLGLEEHD</sequence>
<dbReference type="InterPro" id="IPR003593">
    <property type="entry name" value="AAA+_ATPase"/>
</dbReference>
<evidence type="ECO:0000256" key="3">
    <source>
        <dbReference type="ARBA" id="ARBA00022741"/>
    </source>
</evidence>
<dbReference type="Proteomes" id="UP001305498">
    <property type="component" value="Chromosome"/>
</dbReference>
<evidence type="ECO:0000313" key="8">
    <source>
        <dbReference type="Proteomes" id="UP001305498"/>
    </source>
</evidence>
<name>A0AA97I591_9MICO</name>
<reference evidence="7 8" key="1">
    <citation type="submission" date="2023-02" db="EMBL/GenBank/DDBJ databases">
        <title>Microbacterium betulae sp. nov., isolated from birch wood.</title>
        <authorList>
            <person name="Pasciak M."/>
            <person name="Pawlik K.J."/>
            <person name="Martynowski D."/>
            <person name="Laczmanski L."/>
            <person name="Ciekot J."/>
            <person name="Szponar B."/>
            <person name="Wojcik-Fatla A."/>
            <person name="Mackiewicz B."/>
            <person name="Farian E."/>
            <person name="Cholewa G."/>
            <person name="Cholewa A."/>
            <person name="Dutkiewicz J."/>
        </authorList>
    </citation>
    <scope>NUCLEOTIDE SEQUENCE [LARGE SCALE GENOMIC DNA]</scope>
    <source>
        <strain evidence="7 8">AB</strain>
    </source>
</reference>
<dbReference type="EMBL" id="CP118157">
    <property type="protein sequence ID" value="WOF22559.1"/>
    <property type="molecule type" value="Genomic_DNA"/>
</dbReference>
<keyword evidence="3" id="KW-0547">Nucleotide-binding</keyword>
<proteinExistence type="inferred from homology"/>
<protein>
    <submittedName>
        <fullName evidence="7">ABC transporter ATP-binding protein</fullName>
    </submittedName>
</protein>
<organism evidence="7 8">
    <name type="scientific">Microbacterium betulae</name>
    <dbReference type="NCBI Taxonomy" id="2981139"/>
    <lineage>
        <taxon>Bacteria</taxon>
        <taxon>Bacillati</taxon>
        <taxon>Actinomycetota</taxon>
        <taxon>Actinomycetes</taxon>
        <taxon>Micrococcales</taxon>
        <taxon>Microbacteriaceae</taxon>
        <taxon>Microbacterium</taxon>
    </lineage>
</organism>
<dbReference type="KEGG" id="mbet:N8K70_14345"/>
<dbReference type="PROSITE" id="PS00211">
    <property type="entry name" value="ABC_TRANSPORTER_1"/>
    <property type="match status" value="1"/>
</dbReference>
<dbReference type="GO" id="GO:0005524">
    <property type="term" value="F:ATP binding"/>
    <property type="evidence" value="ECO:0007669"/>
    <property type="project" value="UniProtKB-KW"/>
</dbReference>
<accession>A0AA97I591</accession>
<keyword evidence="2" id="KW-0813">Transport</keyword>
<dbReference type="GO" id="GO:0015807">
    <property type="term" value="P:L-amino acid transport"/>
    <property type="evidence" value="ECO:0007669"/>
    <property type="project" value="TreeGrafter"/>
</dbReference>
<dbReference type="PROSITE" id="PS50893">
    <property type="entry name" value="ABC_TRANSPORTER_2"/>
    <property type="match status" value="1"/>
</dbReference>
<gene>
    <name evidence="7" type="ORF">N8K70_14345</name>
</gene>
<evidence type="ECO:0000256" key="1">
    <source>
        <dbReference type="ARBA" id="ARBA00005417"/>
    </source>
</evidence>
<comment type="similarity">
    <text evidence="1">Belongs to the ABC transporter superfamily.</text>
</comment>
<evidence type="ECO:0000256" key="4">
    <source>
        <dbReference type="ARBA" id="ARBA00022840"/>
    </source>
</evidence>
<dbReference type="PANTHER" id="PTHR43820">
    <property type="entry name" value="HIGH-AFFINITY BRANCHED-CHAIN AMINO ACID TRANSPORT ATP-BINDING PROTEIN LIVF"/>
    <property type="match status" value="1"/>
</dbReference>
<dbReference type="InterPro" id="IPR017871">
    <property type="entry name" value="ABC_transporter-like_CS"/>
</dbReference>
<evidence type="ECO:0000256" key="5">
    <source>
        <dbReference type="ARBA" id="ARBA00022970"/>
    </source>
</evidence>
<dbReference type="RefSeq" id="WP_317139030.1">
    <property type="nucleotide sequence ID" value="NZ_CP118157.1"/>
</dbReference>
<dbReference type="PANTHER" id="PTHR43820:SF4">
    <property type="entry name" value="HIGH-AFFINITY BRANCHED-CHAIN AMINO ACID TRANSPORT ATP-BINDING PROTEIN LIVF"/>
    <property type="match status" value="1"/>
</dbReference>
<dbReference type="GO" id="GO:0016887">
    <property type="term" value="F:ATP hydrolysis activity"/>
    <property type="evidence" value="ECO:0007669"/>
    <property type="project" value="InterPro"/>
</dbReference>
<evidence type="ECO:0000313" key="7">
    <source>
        <dbReference type="EMBL" id="WOF22559.1"/>
    </source>
</evidence>
<keyword evidence="8" id="KW-1185">Reference proteome</keyword>
<evidence type="ECO:0000256" key="2">
    <source>
        <dbReference type="ARBA" id="ARBA00022448"/>
    </source>
</evidence>
<dbReference type="AlphaFoldDB" id="A0AA97I591"/>
<evidence type="ECO:0000259" key="6">
    <source>
        <dbReference type="PROSITE" id="PS50893"/>
    </source>
</evidence>
<dbReference type="InterPro" id="IPR052156">
    <property type="entry name" value="BCAA_Transport_ATP-bd_LivF"/>
</dbReference>
<keyword evidence="4 7" id="KW-0067">ATP-binding</keyword>